<protein>
    <submittedName>
        <fullName evidence="7">Alpha-2-macroglobulin domain protein</fullName>
    </submittedName>
</protein>
<keyword evidence="4" id="KW-1133">Transmembrane helix</keyword>
<accession>D5CR28</accession>
<dbReference type="InterPro" id="IPR008930">
    <property type="entry name" value="Terpenoid_cyclase/PrenylTrfase"/>
</dbReference>
<dbReference type="Pfam" id="PF00207">
    <property type="entry name" value="A2M"/>
    <property type="match status" value="1"/>
</dbReference>
<dbReference type="InterPro" id="IPR021868">
    <property type="entry name" value="Alpha_2_Macroglob_MG3"/>
</dbReference>
<evidence type="ECO:0000256" key="1">
    <source>
        <dbReference type="ARBA" id="ARBA00010556"/>
    </source>
</evidence>
<reference evidence="7 8" key="1">
    <citation type="submission" date="2010-03" db="EMBL/GenBank/DDBJ databases">
        <title>Complete sequence of Sideroxydans lithotrophicus ES-1.</title>
        <authorList>
            <consortium name="US DOE Joint Genome Institute"/>
            <person name="Lucas S."/>
            <person name="Copeland A."/>
            <person name="Lapidus A."/>
            <person name="Cheng J.-F."/>
            <person name="Bruce D."/>
            <person name="Goodwin L."/>
            <person name="Pitluck S."/>
            <person name="Munk A.C."/>
            <person name="Detter J.C."/>
            <person name="Han C."/>
            <person name="Tapia R."/>
            <person name="Larimer F."/>
            <person name="Land M."/>
            <person name="Hauser L."/>
            <person name="Kyrpides N."/>
            <person name="Ivanova N."/>
            <person name="Emerson D."/>
            <person name="Woyke T."/>
        </authorList>
    </citation>
    <scope>NUCLEOTIDE SEQUENCE [LARGE SCALE GENOMIC DNA]</scope>
    <source>
        <strain evidence="7 8">ES-1</strain>
    </source>
</reference>
<evidence type="ECO:0000256" key="4">
    <source>
        <dbReference type="SAM" id="Phobius"/>
    </source>
</evidence>
<dbReference type="Pfam" id="PF07703">
    <property type="entry name" value="A2M_BRD"/>
    <property type="match status" value="1"/>
</dbReference>
<dbReference type="Gene3D" id="2.60.40.1930">
    <property type="match status" value="1"/>
</dbReference>
<evidence type="ECO:0000256" key="3">
    <source>
        <dbReference type="SAM" id="MobiDB-lite"/>
    </source>
</evidence>
<feature type="domain" description="Alpha-2-macroglobulin bait region" evidence="5">
    <location>
        <begin position="1063"/>
        <end position="1202"/>
    </location>
</feature>
<dbReference type="PANTHER" id="PTHR40094">
    <property type="entry name" value="ALPHA-2-MACROGLOBULIN HOMOLOG"/>
    <property type="match status" value="1"/>
</dbReference>
<dbReference type="KEGG" id="slt:Slit_1176"/>
<dbReference type="Pfam" id="PF17973">
    <property type="entry name" value="bMG10"/>
    <property type="match status" value="1"/>
</dbReference>
<keyword evidence="2" id="KW-0732">Signal</keyword>
<evidence type="ECO:0000259" key="5">
    <source>
        <dbReference type="SMART" id="SM01359"/>
    </source>
</evidence>
<dbReference type="InterPro" id="IPR041246">
    <property type="entry name" value="Bact_MG10"/>
</dbReference>
<keyword evidence="4" id="KW-0472">Membrane</keyword>
<evidence type="ECO:0000259" key="6">
    <source>
        <dbReference type="SMART" id="SM01360"/>
    </source>
</evidence>
<comment type="similarity">
    <text evidence="1">Belongs to the protease inhibitor I39 (alpha-2-macroglobulin) family. Bacterial alpha-2-macroglobulin subfamily.</text>
</comment>
<dbReference type="eggNOG" id="COG2373">
    <property type="taxonomic scope" value="Bacteria"/>
</dbReference>
<dbReference type="InterPro" id="IPR041462">
    <property type="entry name" value="Bact_A2M_MG6"/>
</dbReference>
<dbReference type="CDD" id="cd02891">
    <property type="entry name" value="A2M_like"/>
    <property type="match status" value="1"/>
</dbReference>
<dbReference type="Pfam" id="PF17972">
    <property type="entry name" value="bMG5"/>
    <property type="match status" value="1"/>
</dbReference>
<gene>
    <name evidence="7" type="ordered locus">Slit_1176</name>
</gene>
<dbReference type="Pfam" id="PF11974">
    <property type="entry name" value="bMG3"/>
    <property type="match status" value="1"/>
</dbReference>
<evidence type="ECO:0000313" key="7">
    <source>
        <dbReference type="EMBL" id="ADE11414.1"/>
    </source>
</evidence>
<dbReference type="EMBL" id="CP001965">
    <property type="protein sequence ID" value="ADE11414.1"/>
    <property type="molecule type" value="Genomic_DNA"/>
</dbReference>
<name>D5CR28_SIDLE</name>
<feature type="transmembrane region" description="Helical" evidence="4">
    <location>
        <begin position="20"/>
        <end position="39"/>
    </location>
</feature>
<dbReference type="GO" id="GO:0004866">
    <property type="term" value="F:endopeptidase inhibitor activity"/>
    <property type="evidence" value="ECO:0007669"/>
    <property type="project" value="InterPro"/>
</dbReference>
<keyword evidence="8" id="KW-1185">Reference proteome</keyword>
<dbReference type="PANTHER" id="PTHR40094:SF1">
    <property type="entry name" value="UBIQUITIN DOMAIN-CONTAINING PROTEIN"/>
    <property type="match status" value="1"/>
</dbReference>
<evidence type="ECO:0000313" key="8">
    <source>
        <dbReference type="Proteomes" id="UP000001625"/>
    </source>
</evidence>
<feature type="region of interest" description="Disordered" evidence="3">
    <location>
        <begin position="1852"/>
        <end position="1904"/>
    </location>
</feature>
<dbReference type="OrthoDB" id="9767116at2"/>
<dbReference type="SUPFAM" id="SSF48239">
    <property type="entry name" value="Terpenoid cyclases/Protein prenyltransferases"/>
    <property type="match status" value="1"/>
</dbReference>
<evidence type="ECO:0000256" key="2">
    <source>
        <dbReference type="ARBA" id="ARBA00022729"/>
    </source>
</evidence>
<dbReference type="STRING" id="580332.Slit_1176"/>
<dbReference type="SMART" id="SM01359">
    <property type="entry name" value="A2M_N_2"/>
    <property type="match status" value="1"/>
</dbReference>
<dbReference type="InterPro" id="IPR001599">
    <property type="entry name" value="Macroglobln_a2"/>
</dbReference>
<sequence length="1969" mass="217376">MRSWLHRILKGILKLPKLVLWPFRLIGILFGGLFGHVQWQRPVWMALSRRGVSLAFNWGKSNPRKFAKYSAIMLATFAAVGGVWYAYSLIPKPELVTFQVYAPPRTQVETDNAKPNPLIVVFSQSAAPLDKVGKEISGLRISPNVAGHWSWRNDTTLAFDPSADWPVGQEFDVSFDRELITQSVRVDKYSFNFETAPFEMSINSSEFYQDPTDPNLKKAIITVGFSHPVATEEFEKHVSLRLQGQRSGVLGIGGETTPFTVTYDKKKLTAFIHSAPLPIPPKDTELTVKVDSGVNAQSGGHGSREALEQEVTVPGLFSLRVNSANILLVNNERYEPEQVLMLETSATVQENDMKNRVEAWVLPVYNPETPLDQRKNPYYWGNVQQIGEQLLKQSETLKLNAIPAEREYTTSHSFKIEADVGRFIYVRVTKGLKSYGGYALGETFDRIIRVQPFPKEVRILHSGSLLPLSGERKVPVLARDVDALHYEIGRLLPGQIQHMVSQSYGDFGKPNFNNYNFNFDNLTERLTEIVDLPKLAPGKAQYAALDLGKYLKEGSEGKRGLFMVKVQAYDRANKRPVGNQDTRLIVLTDLGLLVKQAVDGSQDVFVQSIHTGAPVGGAGVQVIGKNGLPVLSQETDAEGHVRFPALKDFTREQTPALYLVKKGGDISFLPYERSDRVLDMSRFDIGGVSNSVQSDKLQAYLFSDRGIYQPGEEFKIGMIVRATDWSTQLAGIPLEMVITDARGLTVKRERIKLPESGFVETSYATEDTSPTGTWNTSLYIVKDNHAAGLIGSVAVKVQEFQPDRMKMSARFSDEAVEGWVSPDNLKARINLQNLFGTPASKRKVRASITLYPSFPSFPSYKDYSFYDPQRAREGFEDRLAEGVTDDKGEAEFDLNLQRFARATYRVLFVAQGFEAEGGRSVAAERAMLVSSMPYLVGFKPDGDLRYVNKGAQRSVQLIAIDPKAKKTRVPGLKLVRIERKYVSVLTKQDSGVYKYESKSKEVVLAEKPFAIGAEGTKLDLPTDEPGDFVMVVRDAQGLELNRVDYSVAGHANLTRSLEKNAELQIKLAKTDVVPGQDIELEIRAPYTGNGLITIERDKVYAWHWFKASATNTVQKIRVPASMEGNGYVSVTYVRDFNSPEIFMSPLSHGVVPFSISLERRKNAISVTAHDLVKPGEPLRMKVSTEKPARLVLFAVDEGILQVAGYKTPDPLGHFFQKRALETRTSQILDLILPEFRRLMESASTGGDAEGALGKHLNPFKRKRDKPVAFWSGIIDAGPKEKELTYNVPDHFNGTLRIMAVAVSADSIGVIEKKVTVRGDFVLSPNVPTQVAPGDEFDVSLGVANNIPASGKDAAVHIELKTSPHLAIVGDAAKELKIDALREGVATFRLRATDKLGSGNLQFIATHDGHSAKYSVDTSVRPPVPYQVNLTFGSFKKGTQEQPVTRKMYDEYSTRSAGISYLPLIMGQGLIAYLDKNPYGCTEQLVSQALPAMIMQARPEFGVTRNVSEESLGRIIGMLRSRQNQEGGFGLWAANHHVAPWASAYAVHFLLEARDRGYTVPADMLNSANNWLQQLAAGESDSLADDRVRAYAIYLLARQGTVVGQYAATLQRRLEEKHAKEWQQDIAAGYLAAAYQLMRQENLASALIGKLKLVQDAGKWADYYDGLSRNSQLIYLLARHFPDELKRLDADALESIAKPIRENRYNTLSSAYTLLALDAYATAIGNETAGQFSTAEVLADGSKRALVLPSGMMPRSNFSSAAAKLQFGSGSDYVAYTVLNQSGFDRGLPDKEVKQEIEVFREYQDSSGKPVSSIKLGDEVEVHLSIRAIGRDAVHDVAIVDLLPGGFEIVPESRSEQKAASNQASAEPQSEGDDGEGEDGDSGSASDTQSEQWAAPVGSAKSSWKPDYADVREDRVVLYGTVENTAHLFVYKIKATNAGSYAVPPTFAEGMYDRGVQARALGGKITVGAK</sequence>
<dbReference type="HOGENOM" id="CLU_000965_2_0_4"/>
<feature type="compositionally biased region" description="Polar residues" evidence="3">
    <location>
        <begin position="1857"/>
        <end position="1867"/>
    </location>
</feature>
<dbReference type="Proteomes" id="UP000001625">
    <property type="component" value="Chromosome"/>
</dbReference>
<dbReference type="Gene3D" id="1.50.10.20">
    <property type="match status" value="1"/>
</dbReference>
<keyword evidence="4" id="KW-0812">Transmembrane</keyword>
<organism evidence="7 8">
    <name type="scientific">Sideroxydans lithotrophicus (strain ES-1)</name>
    <dbReference type="NCBI Taxonomy" id="580332"/>
    <lineage>
        <taxon>Bacteria</taxon>
        <taxon>Pseudomonadati</taxon>
        <taxon>Pseudomonadota</taxon>
        <taxon>Betaproteobacteria</taxon>
        <taxon>Nitrosomonadales</taxon>
        <taxon>Gallionellaceae</taxon>
        <taxon>Sideroxydans</taxon>
    </lineage>
</organism>
<feature type="domain" description="Alpha-2-macroglobulin" evidence="6">
    <location>
        <begin position="1267"/>
        <end position="1359"/>
    </location>
</feature>
<dbReference type="InterPro" id="IPR011625">
    <property type="entry name" value="A2M_N_BRD"/>
</dbReference>
<dbReference type="InterPro" id="IPR002890">
    <property type="entry name" value="MG2"/>
</dbReference>
<dbReference type="Gene3D" id="2.60.40.3710">
    <property type="match status" value="1"/>
</dbReference>
<proteinExistence type="inferred from homology"/>
<dbReference type="Pfam" id="PF17962">
    <property type="entry name" value="bMG6"/>
    <property type="match status" value="1"/>
</dbReference>
<feature type="transmembrane region" description="Helical" evidence="4">
    <location>
        <begin position="66"/>
        <end position="87"/>
    </location>
</feature>
<dbReference type="InterPro" id="IPR051802">
    <property type="entry name" value="YfhM-like"/>
</dbReference>
<dbReference type="InterPro" id="IPR041203">
    <property type="entry name" value="Bact_A2M_MG5"/>
</dbReference>
<dbReference type="SMART" id="SM01360">
    <property type="entry name" value="A2M"/>
    <property type="match status" value="1"/>
</dbReference>
<dbReference type="Pfam" id="PF01835">
    <property type="entry name" value="MG2"/>
    <property type="match status" value="1"/>
</dbReference>
<feature type="compositionally biased region" description="Acidic residues" evidence="3">
    <location>
        <begin position="1869"/>
        <end position="1880"/>
    </location>
</feature>